<evidence type="ECO:0000313" key="2">
    <source>
        <dbReference type="Proteomes" id="UP000000495"/>
    </source>
</evidence>
<gene>
    <name evidence="1" type="ordered locus">PUV_14610</name>
</gene>
<keyword evidence="2" id="KW-1185">Reference proteome</keyword>
<reference key="1">
    <citation type="journal article" date="2011" name="Mol. Biol. Evol.">
        <title>Unity in variety -- the pan-genome of the Chlamydiae.</title>
        <authorList>
            <person name="Collingro A."/>
            <person name="Tischler P."/>
            <person name="Weinmaier T."/>
            <person name="Penz T."/>
            <person name="Heinz E."/>
            <person name="Brunham R.C."/>
            <person name="Read T.D."/>
            <person name="Bavoil P.M."/>
            <person name="Sachse K."/>
            <person name="Kahane S."/>
            <person name="Friedman M.G."/>
            <person name="Rattei T."/>
            <person name="Myers G.S.A."/>
            <person name="Horn M."/>
        </authorList>
    </citation>
    <scope>NUCLEOTIDE SEQUENCE</scope>
    <source>
        <strain>UV7</strain>
    </source>
</reference>
<dbReference type="Proteomes" id="UP000000495">
    <property type="component" value="Chromosome"/>
</dbReference>
<proteinExistence type="predicted"/>
<dbReference type="AlphaFoldDB" id="F8KZQ8"/>
<reference evidence="1 2" key="2">
    <citation type="journal article" date="2011" name="Mol. Biol. Evol.">
        <title>Unity in variety--the pan-genome of the Chlamydiae.</title>
        <authorList>
            <person name="Collingro A."/>
            <person name="Tischler P."/>
            <person name="Weinmaier T."/>
            <person name="Penz T."/>
            <person name="Heinz E."/>
            <person name="Brunham R.C."/>
            <person name="Read T.D."/>
            <person name="Bavoil P.M."/>
            <person name="Sachse K."/>
            <person name="Kahane S."/>
            <person name="Friedman M.G."/>
            <person name="Rattei T."/>
            <person name="Myers G.S."/>
            <person name="Horn M."/>
        </authorList>
    </citation>
    <scope>NUCLEOTIDE SEQUENCE [LARGE SCALE GENOMIC DNA]</scope>
    <source>
        <strain evidence="2">UV7</strain>
    </source>
</reference>
<dbReference type="RefSeq" id="WP_013924959.1">
    <property type="nucleotide sequence ID" value="NC_015702.1"/>
</dbReference>
<dbReference type="KEGG" id="puv:PUV_14610"/>
<dbReference type="HOGENOM" id="CLU_311430_0_0_0"/>
<name>F8KZQ8_PARAV</name>
<organism evidence="1 2">
    <name type="scientific">Parachlamydia acanthamoebae (strain UV7)</name>
    <dbReference type="NCBI Taxonomy" id="765952"/>
    <lineage>
        <taxon>Bacteria</taxon>
        <taxon>Pseudomonadati</taxon>
        <taxon>Chlamydiota</taxon>
        <taxon>Chlamydiia</taxon>
        <taxon>Parachlamydiales</taxon>
        <taxon>Parachlamydiaceae</taxon>
        <taxon>Parachlamydia</taxon>
    </lineage>
</organism>
<sequence length="943" mass="109392">MQVPVNFFPPQNISSLPSPFPNTNPITIHATDKSFTIDIKTLELFGMFKNELSYKNSDILCSKEVTFTFDSATIEAICTYVSDKGGSLYLRDLYKSSDLMLFINLYKFARCYSMDNLEESLKCCLFSEKKYMDWEVFFNLLDENAFNFDQKKFICFFGLISSINESESIIADKLFKHFLFVLHHNQLEEGIDELFSWMPYESTSYHNPTFLSISLSILFFILSDEKIVNSNNALAKIIFSLRKLIPNIYDKKPEHLSRIPSEKIDLAFPILLHLFHIAGNIKNAALAKHLFDVVKSTVNRNQLSFNSFSFLRPNKIKFKLQESVVATLILQKILPFASSMPLEESFHVIKDYIACIHFIEINAVILNPKPSENFSSTVFSFDPTSFLSNAIEIVLELPICQDPSIKAMIQERFSFIKKPQDFTTDAVSVSERMDVAHQDFLDSLNRINLNLNQDITILPTLIEPNLGKANLKSPPYSYDSEAIQQIIAFLHEKKAHKAMRVFRKAEQNTPINLREKCQLNLIQEILAINPDTGIQQAFKFIRLFETEVRKVFLKAIMEHAENNHNFLDIFKCLQKQNDSELLKLFYDELIIYALNLDVSEKLIIGKTFFTIFKEKNQDIKKLPENLSSFLDSLITDSLDLEVMQFVESFFPVLLITKDPNFKRKELCHFTKKINRYKPAIFAAKMMLGKTHEILHYFVKTRSFFKTLRPLNRAIQLLRHNPSFHLPVESFHSLNAFVLKHAKFWGNWAIAQSNQITFNRFSKQSIDIFKYLIHENLKQAKELQKENRDYENCLITAKIILDEGSFNQWDLHLDYIETLDEFNLEPEVIECISNLFPKFIQDVEEKNLAPENHIRRIGRILGKRNLFSFISDFCHHLLTDTSYVDAKKVRNLLFICFCVNIPYGQLMSLLKLFPLNFNVLTAIANSRAGIPSLSINEFSDAMNF</sequence>
<dbReference type="EMBL" id="FR872580">
    <property type="protein sequence ID" value="CCB86411.1"/>
    <property type="molecule type" value="Genomic_DNA"/>
</dbReference>
<evidence type="ECO:0000313" key="1">
    <source>
        <dbReference type="EMBL" id="CCB86411.1"/>
    </source>
</evidence>
<accession>F8KZQ8</accession>
<dbReference type="STRING" id="765952.PUV_14610"/>
<protein>
    <submittedName>
        <fullName evidence="1">Uncharacterized protein</fullName>
    </submittedName>
</protein>